<proteinExistence type="predicted"/>
<dbReference type="OrthoDB" id="2014000at2759"/>
<dbReference type="EMBL" id="CAMAPE010000077">
    <property type="protein sequence ID" value="CAH9118555.1"/>
    <property type="molecule type" value="Genomic_DNA"/>
</dbReference>
<evidence type="ECO:0000313" key="2">
    <source>
        <dbReference type="Proteomes" id="UP001152484"/>
    </source>
</evidence>
<accession>A0A9P1EPH2</accession>
<evidence type="ECO:0000313" key="1">
    <source>
        <dbReference type="EMBL" id="CAH9118555.1"/>
    </source>
</evidence>
<name>A0A9P1EPH2_CUSEU</name>
<comment type="caution">
    <text evidence="1">The sequence shown here is derived from an EMBL/GenBank/DDBJ whole genome shotgun (WGS) entry which is preliminary data.</text>
</comment>
<dbReference type="Proteomes" id="UP001152484">
    <property type="component" value="Unassembled WGS sequence"/>
</dbReference>
<organism evidence="1 2">
    <name type="scientific">Cuscuta europaea</name>
    <name type="common">European dodder</name>
    <dbReference type="NCBI Taxonomy" id="41803"/>
    <lineage>
        <taxon>Eukaryota</taxon>
        <taxon>Viridiplantae</taxon>
        <taxon>Streptophyta</taxon>
        <taxon>Embryophyta</taxon>
        <taxon>Tracheophyta</taxon>
        <taxon>Spermatophyta</taxon>
        <taxon>Magnoliopsida</taxon>
        <taxon>eudicotyledons</taxon>
        <taxon>Gunneridae</taxon>
        <taxon>Pentapetalae</taxon>
        <taxon>asterids</taxon>
        <taxon>lamiids</taxon>
        <taxon>Solanales</taxon>
        <taxon>Convolvulaceae</taxon>
        <taxon>Cuscuteae</taxon>
        <taxon>Cuscuta</taxon>
        <taxon>Cuscuta subgen. Cuscuta</taxon>
    </lineage>
</organism>
<gene>
    <name evidence="1" type="ORF">CEURO_LOCUS21990</name>
</gene>
<protein>
    <submittedName>
        <fullName evidence="1">Uncharacterized protein</fullName>
    </submittedName>
</protein>
<dbReference type="AlphaFoldDB" id="A0A9P1EPH2"/>
<reference evidence="1" key="1">
    <citation type="submission" date="2022-07" db="EMBL/GenBank/DDBJ databases">
        <authorList>
            <person name="Macas J."/>
            <person name="Novak P."/>
            <person name="Neumann P."/>
        </authorList>
    </citation>
    <scope>NUCLEOTIDE SEQUENCE</scope>
</reference>
<sequence length="30" mass="3653">MFHSPEQVFSRTQSLFKRELCYGNKISKKY</sequence>
<keyword evidence="2" id="KW-1185">Reference proteome</keyword>